<proteinExistence type="predicted"/>
<accession>A0A4C1XFD4</accession>
<dbReference type="AlphaFoldDB" id="A0A4C1XFD4"/>
<reference evidence="1 2" key="1">
    <citation type="journal article" date="2019" name="Commun. Biol.">
        <title>The bagworm genome reveals a unique fibroin gene that provides high tensile strength.</title>
        <authorList>
            <person name="Kono N."/>
            <person name="Nakamura H."/>
            <person name="Ohtoshi R."/>
            <person name="Tomita M."/>
            <person name="Numata K."/>
            <person name="Arakawa K."/>
        </authorList>
    </citation>
    <scope>NUCLEOTIDE SEQUENCE [LARGE SCALE GENOMIC DNA]</scope>
</reference>
<gene>
    <name evidence="1" type="ORF">EVAR_51786_1</name>
</gene>
<dbReference type="Proteomes" id="UP000299102">
    <property type="component" value="Unassembled WGS sequence"/>
</dbReference>
<organism evidence="1 2">
    <name type="scientific">Eumeta variegata</name>
    <name type="common">Bagworm moth</name>
    <name type="synonym">Eumeta japonica</name>
    <dbReference type="NCBI Taxonomy" id="151549"/>
    <lineage>
        <taxon>Eukaryota</taxon>
        <taxon>Metazoa</taxon>
        <taxon>Ecdysozoa</taxon>
        <taxon>Arthropoda</taxon>
        <taxon>Hexapoda</taxon>
        <taxon>Insecta</taxon>
        <taxon>Pterygota</taxon>
        <taxon>Neoptera</taxon>
        <taxon>Endopterygota</taxon>
        <taxon>Lepidoptera</taxon>
        <taxon>Glossata</taxon>
        <taxon>Ditrysia</taxon>
        <taxon>Tineoidea</taxon>
        <taxon>Psychidae</taxon>
        <taxon>Oiketicinae</taxon>
        <taxon>Eumeta</taxon>
    </lineage>
</organism>
<sequence>MENAIAIEPRERNIDGNQEIEMKLENGIRIRNENEIVNESETGIRIENGLGAESVQLPQNHILRSAARATRNGGLGAYAHFRRSNSRRCNEQFALEIL</sequence>
<name>A0A4C1XFD4_EUMVA</name>
<dbReference type="EMBL" id="BGZK01000801">
    <property type="protein sequence ID" value="GBP61019.1"/>
    <property type="molecule type" value="Genomic_DNA"/>
</dbReference>
<comment type="caution">
    <text evidence="1">The sequence shown here is derived from an EMBL/GenBank/DDBJ whole genome shotgun (WGS) entry which is preliminary data.</text>
</comment>
<evidence type="ECO:0000313" key="2">
    <source>
        <dbReference type="Proteomes" id="UP000299102"/>
    </source>
</evidence>
<keyword evidence="2" id="KW-1185">Reference proteome</keyword>
<protein>
    <submittedName>
        <fullName evidence="1">Uncharacterized protein</fullName>
    </submittedName>
</protein>
<evidence type="ECO:0000313" key="1">
    <source>
        <dbReference type="EMBL" id="GBP61019.1"/>
    </source>
</evidence>